<evidence type="ECO:0000313" key="4">
    <source>
        <dbReference type="EMBL" id="MBP0726584.1"/>
    </source>
</evidence>
<comment type="caution">
    <text evidence="4">The sequence shown here is derived from an EMBL/GenBank/DDBJ whole genome shotgun (WGS) entry which is preliminary data.</text>
</comment>
<dbReference type="GO" id="GO:0005975">
    <property type="term" value="P:carbohydrate metabolic process"/>
    <property type="evidence" value="ECO:0007669"/>
    <property type="project" value="InterPro"/>
</dbReference>
<protein>
    <submittedName>
        <fullName evidence="4">Polysaccharide deacetylase family protein</fullName>
    </submittedName>
</protein>
<dbReference type="PROSITE" id="PS51677">
    <property type="entry name" value="NODB"/>
    <property type="match status" value="1"/>
</dbReference>
<name>A0A940NQT6_9BACI</name>
<dbReference type="EMBL" id="JAGIYQ010000012">
    <property type="protein sequence ID" value="MBP0726584.1"/>
    <property type="molecule type" value="Genomic_DNA"/>
</dbReference>
<evidence type="ECO:0000259" key="3">
    <source>
        <dbReference type="PROSITE" id="PS51677"/>
    </source>
</evidence>
<accession>A0A940NQT6</accession>
<dbReference type="GO" id="GO:0005576">
    <property type="term" value="C:extracellular region"/>
    <property type="evidence" value="ECO:0007669"/>
    <property type="project" value="UniProtKB-SubCell"/>
</dbReference>
<dbReference type="RefSeq" id="WP_209406924.1">
    <property type="nucleotide sequence ID" value="NZ_JAGIYQ010000012.1"/>
</dbReference>
<evidence type="ECO:0000313" key="5">
    <source>
        <dbReference type="Proteomes" id="UP000682134"/>
    </source>
</evidence>
<proteinExistence type="predicted"/>
<dbReference type="InterPro" id="IPR051398">
    <property type="entry name" value="Polysacch_Deacetylase"/>
</dbReference>
<comment type="subcellular location">
    <subcellularLocation>
        <location evidence="1">Secreted</location>
    </subcellularLocation>
</comment>
<reference evidence="4" key="1">
    <citation type="submission" date="2021-04" db="EMBL/GenBank/DDBJ databases">
        <title>Genome seq and assembly of Bacillus sp.</title>
        <authorList>
            <person name="Chhetri G."/>
        </authorList>
    </citation>
    <scope>NUCLEOTIDE SEQUENCE</scope>
    <source>
        <strain evidence="4">RG28</strain>
    </source>
</reference>
<gene>
    <name evidence="4" type="ORF">J5Y03_15590</name>
</gene>
<keyword evidence="5" id="KW-1185">Reference proteome</keyword>
<dbReference type="Gene3D" id="3.20.20.370">
    <property type="entry name" value="Glycoside hydrolase/deacetylase"/>
    <property type="match status" value="1"/>
</dbReference>
<organism evidence="4 5">
    <name type="scientific">Gottfriedia endophytica</name>
    <dbReference type="NCBI Taxonomy" id="2820819"/>
    <lineage>
        <taxon>Bacteria</taxon>
        <taxon>Bacillati</taxon>
        <taxon>Bacillota</taxon>
        <taxon>Bacilli</taxon>
        <taxon>Bacillales</taxon>
        <taxon>Bacillaceae</taxon>
        <taxon>Gottfriedia</taxon>
    </lineage>
</organism>
<dbReference type="GO" id="GO:0016810">
    <property type="term" value="F:hydrolase activity, acting on carbon-nitrogen (but not peptide) bonds"/>
    <property type="evidence" value="ECO:0007669"/>
    <property type="project" value="InterPro"/>
</dbReference>
<keyword evidence="2" id="KW-0732">Signal</keyword>
<dbReference type="SUPFAM" id="SSF88713">
    <property type="entry name" value="Glycoside hydrolase/deacetylase"/>
    <property type="match status" value="1"/>
</dbReference>
<dbReference type="PANTHER" id="PTHR34216:SF3">
    <property type="entry name" value="POLY-BETA-1,6-N-ACETYL-D-GLUCOSAMINE N-DEACETYLASE"/>
    <property type="match status" value="1"/>
</dbReference>
<dbReference type="InterPro" id="IPR011330">
    <property type="entry name" value="Glyco_hydro/deAcase_b/a-brl"/>
</dbReference>
<dbReference type="Pfam" id="PF01522">
    <property type="entry name" value="Polysacc_deac_1"/>
    <property type="match status" value="1"/>
</dbReference>
<dbReference type="InterPro" id="IPR002509">
    <property type="entry name" value="NODB_dom"/>
</dbReference>
<dbReference type="AlphaFoldDB" id="A0A940NQT6"/>
<evidence type="ECO:0000256" key="1">
    <source>
        <dbReference type="ARBA" id="ARBA00004613"/>
    </source>
</evidence>
<dbReference type="Proteomes" id="UP000682134">
    <property type="component" value="Unassembled WGS sequence"/>
</dbReference>
<feature type="domain" description="NodB homology" evidence="3">
    <location>
        <begin position="80"/>
        <end position="244"/>
    </location>
</feature>
<dbReference type="PANTHER" id="PTHR34216">
    <property type="match status" value="1"/>
</dbReference>
<evidence type="ECO:0000256" key="2">
    <source>
        <dbReference type="ARBA" id="ARBA00022729"/>
    </source>
</evidence>
<sequence>MKKIICILLLFVMLWLPSKTFAQVKVPILIYHSIDNFEGHGIKQLYVSPDSFEKQMLYLKNNGYTLLTFERWQDINKVKKPILITFDDGYKNNLNVYKVFQKVKDEHFQPTATFFVISDFIGRRIRLTKDDIQMLVNSGMFSIQSHSATHPDLRKAKDLEYELKGSKEKIQKITGKPVIAIAYPYGDYNQKVIDETKKYYQYGISTIPGPYTKKGIKNENYLLPRIYITYDTTIDEFANKVKVQ</sequence>
<dbReference type="CDD" id="cd10918">
    <property type="entry name" value="CE4_NodB_like_5s_6s"/>
    <property type="match status" value="1"/>
</dbReference>